<comment type="caution">
    <text evidence="7">The sequence shown here is derived from an EMBL/GenBank/DDBJ whole genome shotgun (WGS) entry which is preliminary data.</text>
</comment>
<dbReference type="InterPro" id="IPR050482">
    <property type="entry name" value="Sensor_HK_TwoCompSys"/>
</dbReference>
<dbReference type="InterPro" id="IPR036890">
    <property type="entry name" value="HATPase_C_sf"/>
</dbReference>
<dbReference type="EMBL" id="JAJEWP010000001">
    <property type="protein sequence ID" value="MCC2616154.1"/>
    <property type="molecule type" value="Genomic_DNA"/>
</dbReference>
<dbReference type="Gene3D" id="1.20.5.1930">
    <property type="match status" value="1"/>
</dbReference>
<keyword evidence="4" id="KW-1133">Transmembrane helix</keyword>
<keyword evidence="1" id="KW-0808">Transferase</keyword>
<dbReference type="InterPro" id="IPR003594">
    <property type="entry name" value="HATPase_dom"/>
</dbReference>
<sequence length="369" mass="40602">MTNTMTIPLLAEGRKKKWSYSSLVFSLFYFVPLFAAPLPDSVALLTILAGYVLFIALYVTSIHQPLQRLPYWVVALLLLATLNSINTHGGAVMFGYIAFIVGYYYRVRTAVLLTALMAAVVITIQMTAYADQVVFATIATANMLVLIGFGMMERKETLHQLREARHAASMGTLSAIAERERIGRDLHDVAGHALSSISLKAQLADKLLEKGRIDEARAEARALAQLSQSLLSEIRQTVSGIKQLSLHEEIEKALAKLRENGFEVSAEVDHDAVSALSVLQETHLALIIKEGVTNVLRHSRGKQVTLTLHAEHGQLLLTITDDGKTYTVQEGNGLSGIRERAALINADIAFDWGQQTRLNISLPMERSVI</sequence>
<dbReference type="CDD" id="cd16917">
    <property type="entry name" value="HATPase_UhpB-NarQ-NarX-like"/>
    <property type="match status" value="1"/>
</dbReference>
<accession>A0ABS8G6D3</accession>
<dbReference type="GO" id="GO:0016301">
    <property type="term" value="F:kinase activity"/>
    <property type="evidence" value="ECO:0007669"/>
    <property type="project" value="UniProtKB-KW"/>
</dbReference>
<feature type="transmembrane region" description="Helical" evidence="4">
    <location>
        <begin position="18"/>
        <end position="35"/>
    </location>
</feature>
<dbReference type="PANTHER" id="PTHR24421:SF63">
    <property type="entry name" value="SENSOR HISTIDINE KINASE DESK"/>
    <property type="match status" value="1"/>
</dbReference>
<reference evidence="7 8" key="1">
    <citation type="submission" date="2021-10" db="EMBL/GenBank/DDBJ databases">
        <title>Draft genome of Aestuariibacter halophilus JC2043.</title>
        <authorList>
            <person name="Emsley S.A."/>
            <person name="Pfannmuller K.M."/>
            <person name="Ushijima B."/>
            <person name="Saw J.H."/>
            <person name="Videau P."/>
        </authorList>
    </citation>
    <scope>NUCLEOTIDE SEQUENCE [LARGE SCALE GENOMIC DNA]</scope>
    <source>
        <strain evidence="7 8">JC2043</strain>
    </source>
</reference>
<evidence type="ECO:0000259" key="5">
    <source>
        <dbReference type="Pfam" id="PF02518"/>
    </source>
</evidence>
<dbReference type="Pfam" id="PF07730">
    <property type="entry name" value="HisKA_3"/>
    <property type="match status" value="1"/>
</dbReference>
<evidence type="ECO:0000256" key="1">
    <source>
        <dbReference type="ARBA" id="ARBA00022679"/>
    </source>
</evidence>
<evidence type="ECO:0000313" key="7">
    <source>
        <dbReference type="EMBL" id="MCC2616154.1"/>
    </source>
</evidence>
<dbReference type="RefSeq" id="WP_229158875.1">
    <property type="nucleotide sequence ID" value="NZ_JAJEWP010000001.1"/>
</dbReference>
<evidence type="ECO:0000259" key="6">
    <source>
        <dbReference type="Pfam" id="PF07730"/>
    </source>
</evidence>
<evidence type="ECO:0000313" key="8">
    <source>
        <dbReference type="Proteomes" id="UP001520878"/>
    </source>
</evidence>
<protein>
    <submittedName>
        <fullName evidence="7">Histidine kinase</fullName>
    </submittedName>
</protein>
<feature type="transmembrane region" description="Helical" evidence="4">
    <location>
        <begin position="71"/>
        <end position="98"/>
    </location>
</feature>
<keyword evidence="8" id="KW-1185">Reference proteome</keyword>
<feature type="transmembrane region" description="Helical" evidence="4">
    <location>
        <begin position="134"/>
        <end position="152"/>
    </location>
</feature>
<feature type="transmembrane region" description="Helical" evidence="4">
    <location>
        <begin position="42"/>
        <end position="59"/>
    </location>
</feature>
<organism evidence="7 8">
    <name type="scientific">Fluctibacter halophilus</name>
    <dbReference type="NCBI Taxonomy" id="226011"/>
    <lineage>
        <taxon>Bacteria</taxon>
        <taxon>Pseudomonadati</taxon>
        <taxon>Pseudomonadota</taxon>
        <taxon>Gammaproteobacteria</taxon>
        <taxon>Alteromonadales</taxon>
        <taxon>Alteromonadaceae</taxon>
        <taxon>Fluctibacter</taxon>
    </lineage>
</organism>
<dbReference type="SUPFAM" id="SSF55874">
    <property type="entry name" value="ATPase domain of HSP90 chaperone/DNA topoisomerase II/histidine kinase"/>
    <property type="match status" value="1"/>
</dbReference>
<feature type="transmembrane region" description="Helical" evidence="4">
    <location>
        <begin position="110"/>
        <end position="128"/>
    </location>
</feature>
<feature type="domain" description="Signal transduction histidine kinase subgroup 3 dimerisation and phosphoacceptor" evidence="6">
    <location>
        <begin position="178"/>
        <end position="243"/>
    </location>
</feature>
<dbReference type="Pfam" id="PF02518">
    <property type="entry name" value="HATPase_c"/>
    <property type="match status" value="1"/>
</dbReference>
<dbReference type="InterPro" id="IPR011712">
    <property type="entry name" value="Sig_transdc_His_kin_sub3_dim/P"/>
</dbReference>
<dbReference type="Gene3D" id="3.30.565.10">
    <property type="entry name" value="Histidine kinase-like ATPase, C-terminal domain"/>
    <property type="match status" value="1"/>
</dbReference>
<evidence type="ECO:0000256" key="2">
    <source>
        <dbReference type="ARBA" id="ARBA00022777"/>
    </source>
</evidence>
<gene>
    <name evidence="7" type="ORF">LJ739_07875</name>
</gene>
<keyword evidence="2 7" id="KW-0418">Kinase</keyword>
<feature type="domain" description="Histidine kinase/HSP90-like ATPase" evidence="5">
    <location>
        <begin position="281"/>
        <end position="364"/>
    </location>
</feature>
<keyword evidence="4" id="KW-0812">Transmembrane</keyword>
<evidence type="ECO:0000256" key="3">
    <source>
        <dbReference type="ARBA" id="ARBA00023012"/>
    </source>
</evidence>
<keyword evidence="4" id="KW-0472">Membrane</keyword>
<dbReference type="Proteomes" id="UP001520878">
    <property type="component" value="Unassembled WGS sequence"/>
</dbReference>
<keyword evidence="3" id="KW-0902">Two-component regulatory system</keyword>
<proteinExistence type="predicted"/>
<evidence type="ECO:0000256" key="4">
    <source>
        <dbReference type="SAM" id="Phobius"/>
    </source>
</evidence>
<name>A0ABS8G6D3_9ALTE</name>
<dbReference type="PANTHER" id="PTHR24421">
    <property type="entry name" value="NITRATE/NITRITE SENSOR PROTEIN NARX-RELATED"/>
    <property type="match status" value="1"/>
</dbReference>